<dbReference type="EMBL" id="CP011307">
    <property type="protein sequence ID" value="ALP93639.1"/>
    <property type="molecule type" value="Genomic_DNA"/>
</dbReference>
<evidence type="ECO:0000313" key="10">
    <source>
        <dbReference type="EMBL" id="ALP93639.1"/>
    </source>
</evidence>
<dbReference type="GO" id="GO:0009678">
    <property type="term" value="F:diphosphate hydrolysis-driven proton transmembrane transporter activity"/>
    <property type="evidence" value="ECO:0007669"/>
    <property type="project" value="InterPro"/>
</dbReference>
<feature type="transmembrane region" description="Helical" evidence="9">
    <location>
        <begin position="35"/>
        <end position="53"/>
    </location>
</feature>
<comment type="subcellular location">
    <subcellularLocation>
        <location evidence="1">Endomembrane system</location>
        <topology evidence="1">Multi-pass membrane protein</topology>
    </subcellularLocation>
</comment>
<keyword evidence="6 9" id="KW-1133">Transmembrane helix</keyword>
<keyword evidence="11" id="KW-1185">Reference proteome</keyword>
<dbReference type="KEGG" id="ibu:IB211_01246"/>
<feature type="transmembrane region" description="Helical" evidence="9">
    <location>
        <begin position="86"/>
        <end position="107"/>
    </location>
</feature>
<keyword evidence="2" id="KW-0813">Transport</keyword>
<dbReference type="EC" id="3.6.1.1" evidence="10"/>
<evidence type="ECO:0000256" key="2">
    <source>
        <dbReference type="ARBA" id="ARBA00022448"/>
    </source>
</evidence>
<feature type="transmembrane region" description="Helical" evidence="9">
    <location>
        <begin position="60"/>
        <end position="80"/>
    </location>
</feature>
<sequence length="208" mass="21594">MISFAGSGYALAMPASILAAACRRISFVTWEYESYVGSVTSSCVLGVLAFNYIPQIDRVYAVAIPLTIAAIGVLCSTIGYAGNTELGLYGISLAAVGMFSTLGITLLTDAYGPVADNASGIAQMGGLPEEARERTDALDSFGNTTATTGKGFAIGSAALTALAFIANFIEKLDAAGGDYSLSLAGESTLDYECRQELLRRTPCVHSLL</sequence>
<name>A0A0S2W3C0_9FIRM</name>
<dbReference type="GO" id="GO:0012505">
    <property type="term" value="C:endomembrane system"/>
    <property type="evidence" value="ECO:0007669"/>
    <property type="project" value="UniProtKB-SubCell"/>
</dbReference>
<keyword evidence="5" id="KW-1278">Translocase</keyword>
<dbReference type="GO" id="GO:0016020">
    <property type="term" value="C:membrane"/>
    <property type="evidence" value="ECO:0007669"/>
    <property type="project" value="InterPro"/>
</dbReference>
<evidence type="ECO:0000256" key="6">
    <source>
        <dbReference type="ARBA" id="ARBA00022989"/>
    </source>
</evidence>
<evidence type="ECO:0000256" key="7">
    <source>
        <dbReference type="ARBA" id="ARBA00023065"/>
    </source>
</evidence>
<dbReference type="PANTHER" id="PTHR31998">
    <property type="entry name" value="K(+)-INSENSITIVE PYROPHOSPHATE-ENERGIZED PROTON PUMP"/>
    <property type="match status" value="1"/>
</dbReference>
<evidence type="ECO:0000256" key="4">
    <source>
        <dbReference type="ARBA" id="ARBA00022842"/>
    </source>
</evidence>
<proteinExistence type="predicted"/>
<dbReference type="Proteomes" id="UP000064844">
    <property type="component" value="Chromosome"/>
</dbReference>
<evidence type="ECO:0000256" key="8">
    <source>
        <dbReference type="ARBA" id="ARBA00023136"/>
    </source>
</evidence>
<evidence type="ECO:0000256" key="3">
    <source>
        <dbReference type="ARBA" id="ARBA00022692"/>
    </source>
</evidence>
<evidence type="ECO:0000313" key="11">
    <source>
        <dbReference type="Proteomes" id="UP000064844"/>
    </source>
</evidence>
<keyword evidence="8 9" id="KW-0472">Membrane</keyword>
<accession>A0A0S2W3C0</accession>
<gene>
    <name evidence="10" type="ORF">IB211_01246</name>
</gene>
<reference evidence="10 11" key="1">
    <citation type="journal article" date="2015" name="Nat. Commun.">
        <title>Production of butyrate from lysine and the Amadori product fructoselysine by a human gut commensal.</title>
        <authorList>
            <person name="Bui T.P."/>
            <person name="Ritari J."/>
            <person name="Boeren S."/>
            <person name="de Waard P."/>
            <person name="Plugge C.M."/>
            <person name="de Vos W.M."/>
        </authorList>
    </citation>
    <scope>NUCLEOTIDE SEQUENCE [LARGE SCALE GENOMIC DNA]</scope>
    <source>
        <strain evidence="10 11">AF211</strain>
    </source>
</reference>
<dbReference type="AlphaFoldDB" id="A0A0S2W3C0"/>
<evidence type="ECO:0000256" key="5">
    <source>
        <dbReference type="ARBA" id="ARBA00022967"/>
    </source>
</evidence>
<keyword evidence="7" id="KW-0406">Ion transport</keyword>
<dbReference type="PATRIC" id="fig|1297617.4.peg.1270"/>
<keyword evidence="3 9" id="KW-0812">Transmembrane</keyword>
<reference evidence="11" key="2">
    <citation type="submission" date="2015-04" db="EMBL/GenBank/DDBJ databases">
        <title>A butyrogenic pathway from the amino acid lysine in a human gut commensal.</title>
        <authorList>
            <person name="de Vos W.M."/>
            <person name="Bui N.T.P."/>
            <person name="Plugge C.M."/>
            <person name="Ritari J."/>
        </authorList>
    </citation>
    <scope>NUCLEOTIDE SEQUENCE [LARGE SCALE GENOMIC DNA]</scope>
    <source>
        <strain evidence="11">AF211</strain>
    </source>
</reference>
<keyword evidence="4" id="KW-0460">Magnesium</keyword>
<dbReference type="InterPro" id="IPR004131">
    <property type="entry name" value="PPase-energised_H-pump"/>
</dbReference>
<evidence type="ECO:0000256" key="9">
    <source>
        <dbReference type="SAM" id="Phobius"/>
    </source>
</evidence>
<evidence type="ECO:0000256" key="1">
    <source>
        <dbReference type="ARBA" id="ARBA00004127"/>
    </source>
</evidence>
<keyword evidence="10" id="KW-0378">Hydrolase</keyword>
<dbReference type="Pfam" id="PF03030">
    <property type="entry name" value="H_PPase"/>
    <property type="match status" value="1"/>
</dbReference>
<organism evidence="10 11">
    <name type="scientific">Intestinimonas butyriciproducens</name>
    <dbReference type="NCBI Taxonomy" id="1297617"/>
    <lineage>
        <taxon>Bacteria</taxon>
        <taxon>Bacillati</taxon>
        <taxon>Bacillota</taxon>
        <taxon>Clostridia</taxon>
        <taxon>Eubacteriales</taxon>
        <taxon>Intestinimonas</taxon>
    </lineage>
</organism>
<dbReference type="GO" id="GO:0004427">
    <property type="term" value="F:inorganic diphosphate phosphatase activity"/>
    <property type="evidence" value="ECO:0007669"/>
    <property type="project" value="UniProtKB-EC"/>
</dbReference>
<protein>
    <submittedName>
        <fullName evidence="10">Pyrophosphate-energized proton pump</fullName>
        <ecNumber evidence="10">3.6.1.1</ecNumber>
    </submittedName>
</protein>